<feature type="compositionally biased region" description="Polar residues" evidence="1">
    <location>
        <begin position="121"/>
        <end position="131"/>
    </location>
</feature>
<organism evidence="3 4">
    <name type="scientific">Cyphellophora attinorum</name>
    <dbReference type="NCBI Taxonomy" id="1664694"/>
    <lineage>
        <taxon>Eukaryota</taxon>
        <taxon>Fungi</taxon>
        <taxon>Dikarya</taxon>
        <taxon>Ascomycota</taxon>
        <taxon>Pezizomycotina</taxon>
        <taxon>Eurotiomycetes</taxon>
        <taxon>Chaetothyriomycetidae</taxon>
        <taxon>Chaetothyriales</taxon>
        <taxon>Cyphellophoraceae</taxon>
        <taxon>Cyphellophora</taxon>
    </lineage>
</organism>
<dbReference type="VEuPathDB" id="FungiDB:AB675_1366"/>
<feature type="compositionally biased region" description="Acidic residues" evidence="1">
    <location>
        <begin position="279"/>
        <end position="288"/>
    </location>
</feature>
<gene>
    <name evidence="3" type="ORF">AB675_1366</name>
</gene>
<protein>
    <recommendedName>
        <fullName evidence="2">DUF4211 domain-containing protein</fullName>
    </recommendedName>
</protein>
<feature type="compositionally biased region" description="Basic and acidic residues" evidence="1">
    <location>
        <begin position="254"/>
        <end position="267"/>
    </location>
</feature>
<dbReference type="GeneID" id="28733129"/>
<dbReference type="OrthoDB" id="21499at2759"/>
<feature type="region of interest" description="Disordered" evidence="1">
    <location>
        <begin position="1"/>
        <end position="267"/>
    </location>
</feature>
<dbReference type="PANTHER" id="PTHR14689:SF0">
    <property type="entry name" value="COILED-COIL DOMAIN-CONTAINING PROTEIN 82"/>
    <property type="match status" value="1"/>
</dbReference>
<dbReference type="Proteomes" id="UP000038010">
    <property type="component" value="Unassembled WGS sequence"/>
</dbReference>
<comment type="caution">
    <text evidence="3">The sequence shown here is derived from an EMBL/GenBank/DDBJ whole genome shotgun (WGS) entry which is preliminary data.</text>
</comment>
<accession>A0A0N1H3R3</accession>
<dbReference type="EMBL" id="LFJN01000044">
    <property type="protein sequence ID" value="KPI35117.1"/>
    <property type="molecule type" value="Genomic_DNA"/>
</dbReference>
<feature type="compositionally biased region" description="Polar residues" evidence="1">
    <location>
        <begin position="103"/>
        <end position="112"/>
    </location>
</feature>
<sequence>MPPPVSSYRSRNSKRQTKLGFSSLPSSSPRKKEYSDAVQDRLARVTYMGSPRKSSRVASRHDNGILTPEPSSQPEPKPAVESATGSEEDELITPAAKKRKTSGGVTSLSTPLRRSARFEHSSPTPAATSDGDSPVVVSERQVESDLGGAESTDDDAEILASAPTKRRRPAPTPKASYREATQQEDNWLVDDDEEVEYVSSDSEPVQRRRRPSHQRRRQEQDELEADLEDLQDSNTEASAKKTKRTRGGPVTTQKDADREHLDLLRRRRAGEKILRIHDFDEEEDDDQSTDGVDISLIGRPSQRQHEGDYVHSSSESEQELEQPTEEGAEDDWIEEDEETTHHSRRPASGIPLQFTNFATQKPKELFFHVVEWLVKNKIAPAFPRDDEVYQIAMRKVDDEAKAQAGSRLISSAWNAEFKYTILARPDIAIGESGIDWDATCDACNRTNHPARYDFVLSGQPYYSNTLEPVDHDEDDEDSSGLNVDEQGRMLAPVDKHFYLGSHCAANAQMGHLLTHWKYRLNETVLEYLNEQGVTSDEQIVAREKKSKKAREKEAEVSSTQWTSRARLQSCGQDIAEIWQIQGLAWSTTMLVRVLAAKAELERYAQRLMA</sequence>
<proteinExistence type="predicted"/>
<name>A0A0N1H3R3_9EURO</name>
<dbReference type="Pfam" id="PF13926">
    <property type="entry name" value="DUF4211"/>
    <property type="match status" value="1"/>
</dbReference>
<feature type="compositionally biased region" description="Acidic residues" evidence="1">
    <location>
        <begin position="221"/>
        <end position="231"/>
    </location>
</feature>
<dbReference type="PANTHER" id="PTHR14689">
    <property type="entry name" value="PHORBOL-ESTER_DAG-TYPE DOMAIN-CONTAINING PROTEIN"/>
    <property type="match status" value="1"/>
</dbReference>
<evidence type="ECO:0000256" key="1">
    <source>
        <dbReference type="SAM" id="MobiDB-lite"/>
    </source>
</evidence>
<dbReference type="RefSeq" id="XP_017995080.1">
    <property type="nucleotide sequence ID" value="XM_018141249.1"/>
</dbReference>
<feature type="domain" description="DUF4211" evidence="2">
    <location>
        <begin position="331"/>
        <end position="466"/>
    </location>
</feature>
<feature type="region of interest" description="Disordered" evidence="1">
    <location>
        <begin position="279"/>
        <end position="349"/>
    </location>
</feature>
<evidence type="ECO:0000313" key="3">
    <source>
        <dbReference type="EMBL" id="KPI35117.1"/>
    </source>
</evidence>
<feature type="compositionally biased region" description="Basic residues" evidence="1">
    <location>
        <begin position="207"/>
        <end position="216"/>
    </location>
</feature>
<dbReference type="AlphaFoldDB" id="A0A0N1H3R3"/>
<reference evidence="3 4" key="1">
    <citation type="submission" date="2015-06" db="EMBL/GenBank/DDBJ databases">
        <title>Draft genome of the ant-associated black yeast Phialophora attae CBS 131958.</title>
        <authorList>
            <person name="Moreno L.F."/>
            <person name="Stielow B.J."/>
            <person name="de Hoog S."/>
            <person name="Vicente V.A."/>
            <person name="Weiss V.A."/>
            <person name="de Vries M."/>
            <person name="Cruz L.M."/>
            <person name="Souza E.M."/>
        </authorList>
    </citation>
    <scope>NUCLEOTIDE SEQUENCE [LARGE SCALE GENOMIC DNA]</scope>
    <source>
        <strain evidence="3 4">CBS 131958</strain>
    </source>
</reference>
<dbReference type="GO" id="GO:0005634">
    <property type="term" value="C:nucleus"/>
    <property type="evidence" value="ECO:0007669"/>
    <property type="project" value="TreeGrafter"/>
</dbReference>
<feature type="compositionally biased region" description="Acidic residues" evidence="1">
    <location>
        <begin position="316"/>
        <end position="338"/>
    </location>
</feature>
<feature type="compositionally biased region" description="Acidic residues" evidence="1">
    <location>
        <begin position="187"/>
        <end position="196"/>
    </location>
</feature>
<feature type="compositionally biased region" description="Polar residues" evidence="1">
    <location>
        <begin position="19"/>
        <end position="28"/>
    </location>
</feature>
<dbReference type="STRING" id="1664694.A0A0N1H3R3"/>
<dbReference type="InterPro" id="IPR025451">
    <property type="entry name" value="DUF4211"/>
</dbReference>
<evidence type="ECO:0000259" key="2">
    <source>
        <dbReference type="Pfam" id="PF13926"/>
    </source>
</evidence>
<feature type="compositionally biased region" description="Basic and acidic residues" evidence="1">
    <location>
        <begin position="30"/>
        <end position="43"/>
    </location>
</feature>
<evidence type="ECO:0000313" key="4">
    <source>
        <dbReference type="Proteomes" id="UP000038010"/>
    </source>
</evidence>
<keyword evidence="4" id="KW-1185">Reference proteome</keyword>